<accession>A0ABQ8XB85</accession>
<evidence type="ECO:0000256" key="3">
    <source>
        <dbReference type="ARBA" id="ARBA00023274"/>
    </source>
</evidence>
<evidence type="ECO:0000313" key="4">
    <source>
        <dbReference type="EMBL" id="KAJ6229794.1"/>
    </source>
</evidence>
<evidence type="ECO:0000256" key="1">
    <source>
        <dbReference type="ARBA" id="ARBA00005436"/>
    </source>
</evidence>
<dbReference type="InterPro" id="IPR038716">
    <property type="entry name" value="P1/P2_N_sf"/>
</dbReference>
<dbReference type="GO" id="GO:0005840">
    <property type="term" value="C:ribosome"/>
    <property type="evidence" value="ECO:0007669"/>
    <property type="project" value="UniProtKB-KW"/>
</dbReference>
<proteinExistence type="inferred from homology"/>
<keyword evidence="3" id="KW-0687">Ribonucleoprotein</keyword>
<dbReference type="Proteomes" id="UP001150062">
    <property type="component" value="Unassembled WGS sequence"/>
</dbReference>
<evidence type="ECO:0000256" key="2">
    <source>
        <dbReference type="ARBA" id="ARBA00022980"/>
    </source>
</evidence>
<organism evidence="4 5">
    <name type="scientific">Anaeramoeba flamelloides</name>
    <dbReference type="NCBI Taxonomy" id="1746091"/>
    <lineage>
        <taxon>Eukaryota</taxon>
        <taxon>Metamonada</taxon>
        <taxon>Anaeramoebidae</taxon>
        <taxon>Anaeramoeba</taxon>
    </lineage>
</organism>
<dbReference type="Gene3D" id="1.10.10.1410">
    <property type="match status" value="1"/>
</dbReference>
<name>A0ABQ8XB85_9EUKA</name>
<comment type="similarity">
    <text evidence="1">Belongs to the eukaryotic ribosomal protein P1/P2 family.</text>
</comment>
<dbReference type="EMBL" id="JAOAOG010000317">
    <property type="protein sequence ID" value="KAJ6229794.1"/>
    <property type="molecule type" value="Genomic_DNA"/>
</dbReference>
<keyword evidence="5" id="KW-1185">Reference proteome</keyword>
<sequence>MEHVTKFAKKEQSILYSAIFLSQMGQQITFESINQVLKATNNECPNYLVRSWANYLKKINVVDLLRILSLQEIMGLDNNEEDDDIQDPLLNLFNYETSSDSEGLL</sequence>
<evidence type="ECO:0000313" key="5">
    <source>
        <dbReference type="Proteomes" id="UP001150062"/>
    </source>
</evidence>
<reference evidence="4" key="1">
    <citation type="submission" date="2022-08" db="EMBL/GenBank/DDBJ databases">
        <title>Novel sulfate-reducing endosymbionts in the free-living metamonad Anaeramoeba.</title>
        <authorList>
            <person name="Jerlstrom-Hultqvist J."/>
            <person name="Cepicka I."/>
            <person name="Gallot-Lavallee L."/>
            <person name="Salas-Leiva D."/>
            <person name="Curtis B.A."/>
            <person name="Zahonova K."/>
            <person name="Pipaliya S."/>
            <person name="Dacks J."/>
            <person name="Roger A.J."/>
        </authorList>
    </citation>
    <scope>NUCLEOTIDE SEQUENCE</scope>
    <source>
        <strain evidence="4">Schooner1</strain>
    </source>
</reference>
<keyword evidence="2 4" id="KW-0689">Ribosomal protein</keyword>
<protein>
    <submittedName>
        <fullName evidence="4">60S ACIDIC ribosomal protein P1</fullName>
    </submittedName>
</protein>
<comment type="caution">
    <text evidence="4">The sequence shown here is derived from an EMBL/GenBank/DDBJ whole genome shotgun (WGS) entry which is preliminary data.</text>
</comment>
<gene>
    <name evidence="4" type="ORF">M0813_07382</name>
</gene>